<proteinExistence type="predicted"/>
<accession>A0A815WSS0</accession>
<sequence length="37" mass="4094">MASAQLGFSYYSAKYISELFVSIFSDSKAAAYYAIND</sequence>
<dbReference type="Proteomes" id="UP000681967">
    <property type="component" value="Unassembled WGS sequence"/>
</dbReference>
<dbReference type="EMBL" id="CAJOBH010232267">
    <property type="protein sequence ID" value="CAF5076132.1"/>
    <property type="molecule type" value="Genomic_DNA"/>
</dbReference>
<dbReference type="EMBL" id="CAJNOV010014336">
    <property type="protein sequence ID" value="CAF1547057.1"/>
    <property type="molecule type" value="Genomic_DNA"/>
</dbReference>
<dbReference type="Proteomes" id="UP000663855">
    <property type="component" value="Unassembled WGS sequence"/>
</dbReference>
<organism evidence="1 3">
    <name type="scientific">Rotaria magnacalcarata</name>
    <dbReference type="NCBI Taxonomy" id="392030"/>
    <lineage>
        <taxon>Eukaryota</taxon>
        <taxon>Metazoa</taxon>
        <taxon>Spiralia</taxon>
        <taxon>Gnathifera</taxon>
        <taxon>Rotifera</taxon>
        <taxon>Eurotatoria</taxon>
        <taxon>Bdelloidea</taxon>
        <taxon>Philodinida</taxon>
        <taxon>Philodinidae</taxon>
        <taxon>Rotaria</taxon>
    </lineage>
</organism>
<protein>
    <submittedName>
        <fullName evidence="1">Uncharacterized protein</fullName>
    </submittedName>
</protein>
<evidence type="ECO:0000313" key="3">
    <source>
        <dbReference type="Proteomes" id="UP000663855"/>
    </source>
</evidence>
<dbReference type="AlphaFoldDB" id="A0A815WSS0"/>
<name>A0A815WSS0_9BILA</name>
<reference evidence="1" key="1">
    <citation type="submission" date="2021-02" db="EMBL/GenBank/DDBJ databases">
        <authorList>
            <person name="Nowell W R."/>
        </authorList>
    </citation>
    <scope>NUCLEOTIDE SEQUENCE</scope>
</reference>
<evidence type="ECO:0000313" key="1">
    <source>
        <dbReference type="EMBL" id="CAF1547057.1"/>
    </source>
</evidence>
<feature type="non-terminal residue" evidence="1">
    <location>
        <position position="37"/>
    </location>
</feature>
<comment type="caution">
    <text evidence="1">The sequence shown here is derived from an EMBL/GenBank/DDBJ whole genome shotgun (WGS) entry which is preliminary data.</text>
</comment>
<gene>
    <name evidence="2" type="ORF">BYL167_LOCUS61286</name>
    <name evidence="1" type="ORF">CJN711_LOCUS30115</name>
</gene>
<evidence type="ECO:0000313" key="2">
    <source>
        <dbReference type="EMBL" id="CAF5076132.1"/>
    </source>
</evidence>